<dbReference type="InterPro" id="IPR013978">
    <property type="entry name" value="MEKHLA"/>
</dbReference>
<gene>
    <name evidence="2" type="ORF">L2764_08535</name>
</gene>
<comment type="caution">
    <text evidence="2">The sequence shown here is derived from an EMBL/GenBank/DDBJ whole genome shotgun (WGS) entry which is preliminary data.</text>
</comment>
<proteinExistence type="predicted"/>
<reference evidence="2 3" key="1">
    <citation type="submission" date="2022-01" db="EMBL/GenBank/DDBJ databases">
        <title>Whole genome-based taxonomy of the Shewanellaceae.</title>
        <authorList>
            <person name="Martin-Rodriguez A.J."/>
        </authorList>
    </citation>
    <scope>NUCLEOTIDE SEQUENCE [LARGE SCALE GENOMIC DNA]</scope>
    <source>
        <strain evidence="2 3">DSM 17177</strain>
    </source>
</reference>
<dbReference type="Proteomes" id="UP001203423">
    <property type="component" value="Unassembled WGS sequence"/>
</dbReference>
<protein>
    <submittedName>
        <fullName evidence="2">MEKHLA domain-containing protein</fullName>
    </submittedName>
</protein>
<organism evidence="2 3">
    <name type="scientific">Shewanella surugensis</name>
    <dbReference type="NCBI Taxonomy" id="212020"/>
    <lineage>
        <taxon>Bacteria</taxon>
        <taxon>Pseudomonadati</taxon>
        <taxon>Pseudomonadota</taxon>
        <taxon>Gammaproteobacteria</taxon>
        <taxon>Alteromonadales</taxon>
        <taxon>Shewanellaceae</taxon>
        <taxon>Shewanella</taxon>
    </lineage>
</organism>
<accession>A0ABT0LA52</accession>
<sequence length="155" mass="17576">MNDSCPLEDAFYVAHGERLLESFKRLMDFDLLIGNLSISAISALDQAPVAILSHGIEAEPIFNFGNQFALTLFECEWRDFIKMPSRYSAEVISQEERAGLLAKVSRQGFIVHYHGVRVSATGKRFMINNAIVWNIIDHQGQYHGQAAMFKDYSFL</sequence>
<feature type="domain" description="MEKHLA" evidence="1">
    <location>
        <begin position="15"/>
        <end position="154"/>
    </location>
</feature>
<keyword evidence="3" id="KW-1185">Reference proteome</keyword>
<dbReference type="Pfam" id="PF08670">
    <property type="entry name" value="MEKHLA"/>
    <property type="match status" value="1"/>
</dbReference>
<dbReference type="RefSeq" id="WP_248939797.1">
    <property type="nucleotide sequence ID" value="NZ_JAKIKS010000025.1"/>
</dbReference>
<evidence type="ECO:0000259" key="1">
    <source>
        <dbReference type="Pfam" id="PF08670"/>
    </source>
</evidence>
<name>A0ABT0LA52_9GAMM</name>
<dbReference type="EMBL" id="JAKIKS010000025">
    <property type="protein sequence ID" value="MCL1124520.1"/>
    <property type="molecule type" value="Genomic_DNA"/>
</dbReference>
<evidence type="ECO:0000313" key="3">
    <source>
        <dbReference type="Proteomes" id="UP001203423"/>
    </source>
</evidence>
<evidence type="ECO:0000313" key="2">
    <source>
        <dbReference type="EMBL" id="MCL1124520.1"/>
    </source>
</evidence>